<gene>
    <name evidence="2" type="ORF">SEVIR_9G282475v2</name>
</gene>
<evidence type="ECO:0000256" key="1">
    <source>
        <dbReference type="SAM" id="SignalP"/>
    </source>
</evidence>
<reference evidence="2" key="1">
    <citation type="submission" date="2019-03" db="EMBL/GenBank/DDBJ databases">
        <title>WGS assembly of Setaria viridis.</title>
        <authorList>
            <person name="Huang P."/>
            <person name="Jenkins J."/>
            <person name="Grimwood J."/>
            <person name="Barry K."/>
            <person name="Healey A."/>
            <person name="Mamidi S."/>
            <person name="Sreedasyam A."/>
            <person name="Shu S."/>
            <person name="Feldman M."/>
            <person name="Wu J."/>
            <person name="Yu Y."/>
            <person name="Chen C."/>
            <person name="Johnson J."/>
            <person name="Rokhsar D."/>
            <person name="Baxter I."/>
            <person name="Schmutz J."/>
            <person name="Brutnell T."/>
            <person name="Kellogg E."/>
        </authorList>
    </citation>
    <scope>NUCLEOTIDE SEQUENCE [LARGE SCALE GENOMIC DNA]</scope>
</reference>
<feature type="signal peptide" evidence="1">
    <location>
        <begin position="1"/>
        <end position="23"/>
    </location>
</feature>
<sequence length="43" mass="5092">MKEHHGDFIFVLLLLFANLSGEAFMCSRLQSVPRIWSRKWHSC</sequence>
<keyword evidence="1" id="KW-0732">Signal</keyword>
<name>A0A4U6TB26_SETVI</name>
<dbReference type="EMBL" id="CM016560">
    <property type="protein sequence ID" value="TKV94266.1"/>
    <property type="molecule type" value="Genomic_DNA"/>
</dbReference>
<evidence type="ECO:0000313" key="2">
    <source>
        <dbReference type="EMBL" id="TKV94266.1"/>
    </source>
</evidence>
<dbReference type="Proteomes" id="UP000298652">
    <property type="component" value="Chromosome 9"/>
</dbReference>
<accession>A0A4U6TB26</accession>
<evidence type="ECO:0000313" key="3">
    <source>
        <dbReference type="Proteomes" id="UP000298652"/>
    </source>
</evidence>
<organism evidence="2 3">
    <name type="scientific">Setaria viridis</name>
    <name type="common">Green bristlegrass</name>
    <name type="synonym">Setaria italica subsp. viridis</name>
    <dbReference type="NCBI Taxonomy" id="4556"/>
    <lineage>
        <taxon>Eukaryota</taxon>
        <taxon>Viridiplantae</taxon>
        <taxon>Streptophyta</taxon>
        <taxon>Embryophyta</taxon>
        <taxon>Tracheophyta</taxon>
        <taxon>Spermatophyta</taxon>
        <taxon>Magnoliopsida</taxon>
        <taxon>Liliopsida</taxon>
        <taxon>Poales</taxon>
        <taxon>Poaceae</taxon>
        <taxon>PACMAD clade</taxon>
        <taxon>Panicoideae</taxon>
        <taxon>Panicodae</taxon>
        <taxon>Paniceae</taxon>
        <taxon>Cenchrinae</taxon>
        <taxon>Setaria</taxon>
    </lineage>
</organism>
<dbReference type="Gramene" id="TKV94266">
    <property type="protein sequence ID" value="TKV94266"/>
    <property type="gene ID" value="SEVIR_9G282475v2"/>
</dbReference>
<feature type="chain" id="PRO_5020678685" evidence="1">
    <location>
        <begin position="24"/>
        <end position="43"/>
    </location>
</feature>
<dbReference type="AlphaFoldDB" id="A0A4U6TB26"/>
<proteinExistence type="predicted"/>
<keyword evidence="3" id="KW-1185">Reference proteome</keyword>
<protein>
    <submittedName>
        <fullName evidence="2">Uncharacterized protein</fullName>
    </submittedName>
</protein>